<accession>A0ABS1HIL6</accession>
<protein>
    <recommendedName>
        <fullName evidence="3">Secreted protein</fullName>
    </recommendedName>
</protein>
<keyword evidence="2" id="KW-1185">Reference proteome</keyword>
<evidence type="ECO:0000313" key="1">
    <source>
        <dbReference type="EMBL" id="MBK3517411.1"/>
    </source>
</evidence>
<dbReference type="EMBL" id="JAENRR010000015">
    <property type="protein sequence ID" value="MBK3517411.1"/>
    <property type="molecule type" value="Genomic_DNA"/>
</dbReference>
<dbReference type="Proteomes" id="UP000605676">
    <property type="component" value="Unassembled WGS sequence"/>
</dbReference>
<sequence length="149" mass="16676">MKYKAISFALVVAILPSILGVHIFQHHCTGCDEDETITRIITTMHDHEHACSDCTCEHACQSCAEEVGNHVHHLPEDGACKHEFKKASFDAQTTAAKIKFEASAVDLLFNNNLYADVLSELDKPLRLHYDVIQKIPDEPSPEMNCVFLL</sequence>
<proteinExistence type="predicted"/>
<evidence type="ECO:0008006" key="3">
    <source>
        <dbReference type="Google" id="ProtNLM"/>
    </source>
</evidence>
<evidence type="ECO:0000313" key="2">
    <source>
        <dbReference type="Proteomes" id="UP000605676"/>
    </source>
</evidence>
<gene>
    <name evidence="1" type="ORF">JIV24_08700</name>
</gene>
<organism evidence="1 2">
    <name type="scientific">Carboxylicivirga marina</name>
    <dbReference type="NCBI Taxonomy" id="2800988"/>
    <lineage>
        <taxon>Bacteria</taxon>
        <taxon>Pseudomonadati</taxon>
        <taxon>Bacteroidota</taxon>
        <taxon>Bacteroidia</taxon>
        <taxon>Marinilabiliales</taxon>
        <taxon>Marinilabiliaceae</taxon>
        <taxon>Carboxylicivirga</taxon>
    </lineage>
</organism>
<dbReference type="RefSeq" id="WP_234445761.1">
    <property type="nucleotide sequence ID" value="NZ_JAENRR010000015.1"/>
</dbReference>
<comment type="caution">
    <text evidence="1">The sequence shown here is derived from an EMBL/GenBank/DDBJ whole genome shotgun (WGS) entry which is preliminary data.</text>
</comment>
<reference evidence="1 2" key="1">
    <citation type="submission" date="2021-01" db="EMBL/GenBank/DDBJ databases">
        <title>Carboxyliciviraga sp.nov., isolated from coastal sediments.</title>
        <authorList>
            <person name="Lu D."/>
            <person name="Zhang T."/>
        </authorList>
    </citation>
    <scope>NUCLEOTIDE SEQUENCE [LARGE SCALE GENOMIC DNA]</scope>
    <source>
        <strain evidence="1 2">N1Y132</strain>
    </source>
</reference>
<name>A0ABS1HIL6_9BACT</name>